<evidence type="ECO:0000256" key="5">
    <source>
        <dbReference type="ARBA" id="ARBA00023157"/>
    </source>
</evidence>
<evidence type="ECO:0000259" key="8">
    <source>
        <dbReference type="PROSITE" id="PS51324"/>
    </source>
</evidence>
<keyword evidence="5" id="KW-1015">Disulfide bond</keyword>
<evidence type="ECO:0000256" key="1">
    <source>
        <dbReference type="ARBA" id="ARBA00001974"/>
    </source>
</evidence>
<proteinExistence type="predicted"/>
<sequence>MLTRFSRAFVIIIVALFLLTTLAFFHAPSRAYIDPWTGEIFGEGGVEKDLQRLQHPETLKAEHPHGTTKQPTPSVMTTSTLLSESSETWTATSSSLAAEVTGGVIMSKLGNATAKAELGRATWKLLHTMTLRYPEKPTDDERDALKSYFTLFSRLYPCGECAAEFQQLLKKYPVQTSSRRAAALWLCSVHNEVNARLKKPEFDCANLDATYDCGCGDDPISSSSSSAASPTATSNGKTDIIGHLHDPMEDESIQRDKDTGVGMIKGGR</sequence>
<keyword evidence="3 6" id="KW-0274">FAD</keyword>
<dbReference type="EC" id="1.8.3.2" evidence="6"/>
<reference evidence="9" key="1">
    <citation type="journal article" date="2021" name="New Phytol.">
        <title>Evolutionary innovations through gain and loss of genes in the ectomycorrhizal Boletales.</title>
        <authorList>
            <person name="Wu G."/>
            <person name="Miyauchi S."/>
            <person name="Morin E."/>
            <person name="Kuo A."/>
            <person name="Drula E."/>
            <person name="Varga T."/>
            <person name="Kohler A."/>
            <person name="Feng B."/>
            <person name="Cao Y."/>
            <person name="Lipzen A."/>
            <person name="Daum C."/>
            <person name="Hundley H."/>
            <person name="Pangilinan J."/>
            <person name="Johnson J."/>
            <person name="Barry K."/>
            <person name="LaButti K."/>
            <person name="Ng V."/>
            <person name="Ahrendt S."/>
            <person name="Min B."/>
            <person name="Choi I.G."/>
            <person name="Park H."/>
            <person name="Plett J.M."/>
            <person name="Magnuson J."/>
            <person name="Spatafora J.W."/>
            <person name="Nagy L.G."/>
            <person name="Henrissat B."/>
            <person name="Grigoriev I.V."/>
            <person name="Yang Z.L."/>
            <person name="Xu J."/>
            <person name="Martin F.M."/>
        </authorList>
    </citation>
    <scope>NUCLEOTIDE SEQUENCE</scope>
    <source>
        <strain evidence="9">KKN 215</strain>
    </source>
</reference>
<dbReference type="PANTHER" id="PTHR12645:SF1">
    <property type="entry name" value="FAD-LINKED SULFHYDRYL OXIDASE ERV2"/>
    <property type="match status" value="1"/>
</dbReference>
<comment type="cofactor">
    <cofactor evidence="1 6">
        <name>FAD</name>
        <dbReference type="ChEBI" id="CHEBI:57692"/>
    </cofactor>
</comment>
<dbReference type="Proteomes" id="UP000813824">
    <property type="component" value="Unassembled WGS sequence"/>
</dbReference>
<dbReference type="GO" id="GO:0050660">
    <property type="term" value="F:flavin adenine dinucleotide binding"/>
    <property type="evidence" value="ECO:0007669"/>
    <property type="project" value="TreeGrafter"/>
</dbReference>
<keyword evidence="10" id="KW-1185">Reference proteome</keyword>
<dbReference type="Gene3D" id="1.20.120.310">
    <property type="entry name" value="ERV/ALR sulfhydryl oxidase domain"/>
    <property type="match status" value="1"/>
</dbReference>
<feature type="region of interest" description="Disordered" evidence="7">
    <location>
        <begin position="223"/>
        <end position="268"/>
    </location>
</feature>
<comment type="catalytic activity">
    <reaction evidence="6">
        <text>2 R'C(R)SH + O2 = R'C(R)S-S(R)CR' + H2O2</text>
        <dbReference type="Rhea" id="RHEA:17357"/>
        <dbReference type="ChEBI" id="CHEBI:15379"/>
        <dbReference type="ChEBI" id="CHEBI:16240"/>
        <dbReference type="ChEBI" id="CHEBI:16520"/>
        <dbReference type="ChEBI" id="CHEBI:17412"/>
        <dbReference type="EC" id="1.8.3.2"/>
    </reaction>
</comment>
<evidence type="ECO:0000256" key="7">
    <source>
        <dbReference type="SAM" id="MobiDB-lite"/>
    </source>
</evidence>
<keyword evidence="2 6" id="KW-0285">Flavoprotein</keyword>
<dbReference type="EMBL" id="JAEVFJ010000007">
    <property type="protein sequence ID" value="KAH8103477.1"/>
    <property type="molecule type" value="Genomic_DNA"/>
</dbReference>
<gene>
    <name evidence="9" type="ORF">BXZ70DRAFT_925827</name>
</gene>
<dbReference type="InterPro" id="IPR039799">
    <property type="entry name" value="ALR/ERV"/>
</dbReference>
<comment type="caution">
    <text evidence="9">The sequence shown here is derived from an EMBL/GenBank/DDBJ whole genome shotgun (WGS) entry which is preliminary data.</text>
</comment>
<dbReference type="PANTHER" id="PTHR12645">
    <property type="entry name" value="ALR/ERV"/>
    <property type="match status" value="1"/>
</dbReference>
<dbReference type="PROSITE" id="PS51324">
    <property type="entry name" value="ERV_ALR"/>
    <property type="match status" value="1"/>
</dbReference>
<evidence type="ECO:0000256" key="6">
    <source>
        <dbReference type="RuleBase" id="RU371123"/>
    </source>
</evidence>
<dbReference type="FunFam" id="1.20.120.310:FF:000002">
    <property type="entry name" value="Sulfhydryl oxidase"/>
    <property type="match status" value="1"/>
</dbReference>
<evidence type="ECO:0000313" key="10">
    <source>
        <dbReference type="Proteomes" id="UP000813824"/>
    </source>
</evidence>
<dbReference type="GO" id="GO:0005739">
    <property type="term" value="C:mitochondrion"/>
    <property type="evidence" value="ECO:0007669"/>
    <property type="project" value="TreeGrafter"/>
</dbReference>
<evidence type="ECO:0000256" key="2">
    <source>
        <dbReference type="ARBA" id="ARBA00022630"/>
    </source>
</evidence>
<evidence type="ECO:0000256" key="3">
    <source>
        <dbReference type="ARBA" id="ARBA00022827"/>
    </source>
</evidence>
<feature type="compositionally biased region" description="Low complexity" evidence="7">
    <location>
        <begin position="223"/>
        <end position="234"/>
    </location>
</feature>
<organism evidence="9 10">
    <name type="scientific">Cristinia sonorae</name>
    <dbReference type="NCBI Taxonomy" id="1940300"/>
    <lineage>
        <taxon>Eukaryota</taxon>
        <taxon>Fungi</taxon>
        <taxon>Dikarya</taxon>
        <taxon>Basidiomycota</taxon>
        <taxon>Agaricomycotina</taxon>
        <taxon>Agaricomycetes</taxon>
        <taxon>Agaricomycetidae</taxon>
        <taxon>Agaricales</taxon>
        <taxon>Pleurotineae</taxon>
        <taxon>Stephanosporaceae</taxon>
        <taxon>Cristinia</taxon>
    </lineage>
</organism>
<dbReference type="GO" id="GO:0016971">
    <property type="term" value="F:flavin-dependent sulfhydryl oxidase activity"/>
    <property type="evidence" value="ECO:0007669"/>
    <property type="project" value="InterPro"/>
</dbReference>
<dbReference type="InterPro" id="IPR036774">
    <property type="entry name" value="ERV/ALR_sulphydryl_oxid_sf"/>
</dbReference>
<dbReference type="InterPro" id="IPR017905">
    <property type="entry name" value="ERV/ALR_sulphydryl_oxidase"/>
</dbReference>
<dbReference type="AlphaFoldDB" id="A0A8K0UUA1"/>
<dbReference type="OrthoDB" id="59470at2759"/>
<feature type="compositionally biased region" description="Basic and acidic residues" evidence="7">
    <location>
        <begin position="240"/>
        <end position="259"/>
    </location>
</feature>
<evidence type="ECO:0000256" key="4">
    <source>
        <dbReference type="ARBA" id="ARBA00023002"/>
    </source>
</evidence>
<feature type="domain" description="ERV/ALR sulfhydryl oxidase" evidence="8">
    <location>
        <begin position="111"/>
        <end position="211"/>
    </location>
</feature>
<keyword evidence="4 6" id="KW-0560">Oxidoreductase</keyword>
<dbReference type="SUPFAM" id="SSF69000">
    <property type="entry name" value="FAD-dependent thiol oxidase"/>
    <property type="match status" value="1"/>
</dbReference>
<dbReference type="Pfam" id="PF04777">
    <property type="entry name" value="Evr1_Alr"/>
    <property type="match status" value="1"/>
</dbReference>
<protein>
    <recommendedName>
        <fullName evidence="6">Sulfhydryl oxidase</fullName>
        <ecNumber evidence="6">1.8.3.2</ecNumber>
    </recommendedName>
</protein>
<accession>A0A8K0UUA1</accession>
<name>A0A8K0UUA1_9AGAR</name>
<evidence type="ECO:0000313" key="9">
    <source>
        <dbReference type="EMBL" id="KAH8103477.1"/>
    </source>
</evidence>